<dbReference type="Pfam" id="PF16891">
    <property type="entry name" value="STPPase_N"/>
    <property type="match status" value="1"/>
</dbReference>
<organism evidence="7">
    <name type="scientific">Brachypodium distachyon</name>
    <name type="common">Purple false brome</name>
    <name type="synonym">Trachynia distachya</name>
    <dbReference type="NCBI Taxonomy" id="15368"/>
    <lineage>
        <taxon>Eukaryota</taxon>
        <taxon>Viridiplantae</taxon>
        <taxon>Streptophyta</taxon>
        <taxon>Embryophyta</taxon>
        <taxon>Tracheophyta</taxon>
        <taxon>Spermatophyta</taxon>
        <taxon>Magnoliopsida</taxon>
        <taxon>Liliopsida</taxon>
        <taxon>Poales</taxon>
        <taxon>Poaceae</taxon>
        <taxon>BOP clade</taxon>
        <taxon>Pooideae</taxon>
        <taxon>Stipodae</taxon>
        <taxon>Brachypodieae</taxon>
        <taxon>Brachypodium</taxon>
    </lineage>
</organism>
<comment type="catalytic activity">
    <reaction evidence="5">
        <text>O-phospho-L-threonyl-[protein] + H2O = L-threonyl-[protein] + phosphate</text>
        <dbReference type="Rhea" id="RHEA:47004"/>
        <dbReference type="Rhea" id="RHEA-COMP:11060"/>
        <dbReference type="Rhea" id="RHEA-COMP:11605"/>
        <dbReference type="ChEBI" id="CHEBI:15377"/>
        <dbReference type="ChEBI" id="CHEBI:30013"/>
        <dbReference type="ChEBI" id="CHEBI:43474"/>
        <dbReference type="ChEBI" id="CHEBI:61977"/>
        <dbReference type="EC" id="3.1.3.16"/>
    </reaction>
</comment>
<protein>
    <recommendedName>
        <fullName evidence="5">Serine/threonine-protein phosphatase</fullName>
        <ecNumber evidence="5">3.1.3.16</ecNumber>
    </recommendedName>
</protein>
<reference evidence="8" key="3">
    <citation type="submission" date="2018-08" db="UniProtKB">
        <authorList>
            <consortium name="EnsemblPlants"/>
        </authorList>
    </citation>
    <scope>IDENTIFICATION</scope>
    <source>
        <strain evidence="8">cv. Bd21</strain>
    </source>
</reference>
<dbReference type="GeneID" id="100827362"/>
<dbReference type="InterPro" id="IPR031675">
    <property type="entry name" value="STPPase_N"/>
</dbReference>
<dbReference type="AlphaFoldDB" id="I1HC56"/>
<evidence type="ECO:0000256" key="2">
    <source>
        <dbReference type="ARBA" id="ARBA00022801"/>
    </source>
</evidence>
<evidence type="ECO:0000313" key="7">
    <source>
        <dbReference type="EMBL" id="KQK02773.1"/>
    </source>
</evidence>
<dbReference type="GO" id="GO:0046872">
    <property type="term" value="F:metal ion binding"/>
    <property type="evidence" value="ECO:0007669"/>
    <property type="project" value="UniProtKB-KW"/>
</dbReference>
<dbReference type="OMA" id="NHEVACI"/>
<dbReference type="KEGG" id="bdi:100827362"/>
<dbReference type="SUPFAM" id="SSF56300">
    <property type="entry name" value="Metallo-dependent phosphatases"/>
    <property type="match status" value="1"/>
</dbReference>
<evidence type="ECO:0000313" key="9">
    <source>
        <dbReference type="Proteomes" id="UP000008810"/>
    </source>
</evidence>
<evidence type="ECO:0000259" key="6">
    <source>
        <dbReference type="PROSITE" id="PS00125"/>
    </source>
</evidence>
<dbReference type="GO" id="GO:0004722">
    <property type="term" value="F:protein serine/threonine phosphatase activity"/>
    <property type="evidence" value="ECO:0000318"/>
    <property type="project" value="GO_Central"/>
</dbReference>
<sequence length="342" mass="36944">MEGDAGAPALDLDGIIHRLTTTTSAPPKPPPVTRAEIKALCAAAKQLLLAQPILLDLPAPINICGDIHGQFPDLLRLFSPAVGGPPSPANRYLFLGDYVDRGTQSVETVCLLLAYKLKHPDAFFLLRGNHECAAINKAYGFHQECVDRRLIIPGRWDCWTEFNLVFACLPLAALVADRKNKKKMFCVHGGLSPELETMGQIRALRRPLPVEVPEKGLLCDLLWSDPAADEDDWGWGEPRRGVSSCSYGADVVAEFCERHGVELVCRAHEEKQAGYEVAAAGKLVTVFSAPDYCGTTGNDGAVMVVDGALACSFRVIKPAARPAGSFLVLDLDPNAPPVAHED</sequence>
<dbReference type="EnsemblPlants" id="KQK02773">
    <property type="protein sequence ID" value="KQK02773"/>
    <property type="gene ID" value="BRADI_2g03597v3"/>
</dbReference>
<feature type="domain" description="Serine/threonine specific protein phosphatases" evidence="6">
    <location>
        <begin position="126"/>
        <end position="131"/>
    </location>
</feature>
<dbReference type="PANTHER" id="PTHR11668">
    <property type="entry name" value="SERINE/THREONINE PROTEIN PHOSPHATASE"/>
    <property type="match status" value="1"/>
</dbReference>
<dbReference type="SMART" id="SM00156">
    <property type="entry name" value="PP2Ac"/>
    <property type="match status" value="1"/>
</dbReference>
<dbReference type="GO" id="GO:0005634">
    <property type="term" value="C:nucleus"/>
    <property type="evidence" value="ECO:0000318"/>
    <property type="project" value="GO_Central"/>
</dbReference>
<dbReference type="InterPro" id="IPR004843">
    <property type="entry name" value="Calcineurin-like_PHP"/>
</dbReference>
<dbReference type="InterPro" id="IPR006186">
    <property type="entry name" value="Ser/Thr-sp_prot-phosphatase"/>
</dbReference>
<reference evidence="7" key="2">
    <citation type="submission" date="2017-06" db="EMBL/GenBank/DDBJ databases">
        <title>WGS assembly of Brachypodium distachyon.</title>
        <authorList>
            <consortium name="The International Brachypodium Initiative"/>
            <person name="Lucas S."/>
            <person name="Harmon-Smith M."/>
            <person name="Lail K."/>
            <person name="Tice H."/>
            <person name="Grimwood J."/>
            <person name="Bruce D."/>
            <person name="Barry K."/>
            <person name="Shu S."/>
            <person name="Lindquist E."/>
            <person name="Wang M."/>
            <person name="Pitluck S."/>
            <person name="Vogel J.P."/>
            <person name="Garvin D.F."/>
            <person name="Mockler T.C."/>
            <person name="Schmutz J."/>
            <person name="Rokhsar D."/>
            <person name="Bevan M.W."/>
        </authorList>
    </citation>
    <scope>NUCLEOTIDE SEQUENCE</scope>
    <source>
        <strain evidence="7">Bd21</strain>
    </source>
</reference>
<evidence type="ECO:0000313" key="8">
    <source>
        <dbReference type="EnsemblPlants" id="KQK02773"/>
    </source>
</evidence>
<proteinExistence type="inferred from homology"/>
<dbReference type="PANTHER" id="PTHR11668:SF425">
    <property type="entry name" value="SERINE_THREONINE-PROTEIN PHOSPHATASE"/>
    <property type="match status" value="1"/>
</dbReference>
<dbReference type="Gene3D" id="3.60.21.10">
    <property type="match status" value="1"/>
</dbReference>
<dbReference type="eggNOG" id="KOG0374">
    <property type="taxonomic scope" value="Eukaryota"/>
</dbReference>
<accession>I1HC56</accession>
<dbReference type="InterPro" id="IPR029052">
    <property type="entry name" value="Metallo-depent_PP-like"/>
</dbReference>
<dbReference type="PRINTS" id="PR00114">
    <property type="entry name" value="STPHPHTASE"/>
</dbReference>
<dbReference type="RefSeq" id="XP_003565359.1">
    <property type="nucleotide sequence ID" value="XM_003565311.4"/>
</dbReference>
<dbReference type="FunFam" id="3.60.21.10:FF:000068">
    <property type="entry name" value="Serine/threonine-protein phosphatase"/>
    <property type="match status" value="1"/>
</dbReference>
<keyword evidence="4" id="KW-0464">Manganese</keyword>
<dbReference type="STRING" id="15368.I1HC56"/>
<dbReference type="Pfam" id="PF00149">
    <property type="entry name" value="Metallophos"/>
    <property type="match status" value="1"/>
</dbReference>
<keyword evidence="9" id="KW-1185">Reference proteome</keyword>
<gene>
    <name evidence="8" type="primary">LOC100827362</name>
    <name evidence="7" type="ORF">BRADI_2g03597v3</name>
</gene>
<dbReference type="PROSITE" id="PS00125">
    <property type="entry name" value="SER_THR_PHOSPHATASE"/>
    <property type="match status" value="1"/>
</dbReference>
<evidence type="ECO:0000256" key="1">
    <source>
        <dbReference type="ARBA" id="ARBA00022723"/>
    </source>
</evidence>
<evidence type="ECO:0000256" key="5">
    <source>
        <dbReference type="RuleBase" id="RU004273"/>
    </source>
</evidence>
<dbReference type="HOGENOM" id="CLU_004962_0_0_1"/>
<reference evidence="7 8" key="1">
    <citation type="journal article" date="2010" name="Nature">
        <title>Genome sequencing and analysis of the model grass Brachypodium distachyon.</title>
        <authorList>
            <consortium name="International Brachypodium Initiative"/>
        </authorList>
    </citation>
    <scope>NUCLEOTIDE SEQUENCE [LARGE SCALE GENOMIC DNA]</scope>
    <source>
        <strain evidence="7">Bd21</strain>
        <strain evidence="8">cv. Bd21</strain>
    </source>
</reference>
<evidence type="ECO:0000256" key="4">
    <source>
        <dbReference type="ARBA" id="ARBA00023211"/>
    </source>
</evidence>
<dbReference type="Gramene" id="KQK02773">
    <property type="protein sequence ID" value="KQK02773"/>
    <property type="gene ID" value="BRADI_2g03597v3"/>
</dbReference>
<comment type="similarity">
    <text evidence="5">Belongs to the PPP phosphatase family.</text>
</comment>
<dbReference type="EC" id="3.1.3.16" evidence="5"/>
<dbReference type="OrthoDB" id="659808at2759"/>
<keyword evidence="2 5" id="KW-0378">Hydrolase</keyword>
<dbReference type="Proteomes" id="UP000008810">
    <property type="component" value="Chromosome 2"/>
</dbReference>
<dbReference type="InterPro" id="IPR050341">
    <property type="entry name" value="PP1_catalytic_subunit"/>
</dbReference>
<dbReference type="EMBL" id="CM000881">
    <property type="protein sequence ID" value="KQK02773.1"/>
    <property type="molecule type" value="Genomic_DNA"/>
</dbReference>
<name>I1HC56_BRADI</name>
<evidence type="ECO:0000256" key="3">
    <source>
        <dbReference type="ARBA" id="ARBA00022912"/>
    </source>
</evidence>
<keyword evidence="1" id="KW-0479">Metal-binding</keyword>
<dbReference type="GO" id="GO:0005737">
    <property type="term" value="C:cytoplasm"/>
    <property type="evidence" value="ECO:0000318"/>
    <property type="project" value="GO_Central"/>
</dbReference>
<keyword evidence="3" id="KW-0904">Protein phosphatase</keyword>